<evidence type="ECO:0000313" key="1">
    <source>
        <dbReference type="EMBL" id="GAF91216.1"/>
    </source>
</evidence>
<dbReference type="EMBL" id="BARS01019465">
    <property type="protein sequence ID" value="GAF91216.1"/>
    <property type="molecule type" value="Genomic_DNA"/>
</dbReference>
<dbReference type="SUPFAM" id="SSF52980">
    <property type="entry name" value="Restriction endonuclease-like"/>
    <property type="match status" value="1"/>
</dbReference>
<proteinExistence type="predicted"/>
<sequence length="113" mass="13688">MTSNVKKGQLLEKKARDELIIAGYVIWFRSIRTRFQRQDFANLFDIVAVKNGERLFISVKSYVTESRHKQHLLDVEHFCNEYGLRNEVFTVWFWNSEDVEWDKRVWEKNDDTK</sequence>
<reference evidence="1" key="1">
    <citation type="journal article" date="2014" name="Front. Microbiol.">
        <title>High frequency of phylogenetically diverse reductive dehalogenase-homologous genes in deep subseafloor sedimentary metagenomes.</title>
        <authorList>
            <person name="Kawai M."/>
            <person name="Futagami T."/>
            <person name="Toyoda A."/>
            <person name="Takaki Y."/>
            <person name="Nishi S."/>
            <person name="Hori S."/>
            <person name="Arai W."/>
            <person name="Tsubouchi T."/>
            <person name="Morono Y."/>
            <person name="Uchiyama I."/>
            <person name="Ito T."/>
            <person name="Fujiyama A."/>
            <person name="Inagaki F."/>
            <person name="Takami H."/>
        </authorList>
    </citation>
    <scope>NUCLEOTIDE SEQUENCE</scope>
    <source>
        <strain evidence="1">Expedition CK06-06</strain>
    </source>
</reference>
<comment type="caution">
    <text evidence="1">The sequence shown here is derived from an EMBL/GenBank/DDBJ whole genome shotgun (WGS) entry which is preliminary data.</text>
</comment>
<dbReference type="InterPro" id="IPR011335">
    <property type="entry name" value="Restrct_endonuc-II-like"/>
</dbReference>
<protein>
    <submittedName>
        <fullName evidence="1">Uncharacterized protein</fullName>
    </submittedName>
</protein>
<name>X0TVK0_9ZZZZ</name>
<gene>
    <name evidence="1" type="ORF">S01H1_31546</name>
</gene>
<dbReference type="AlphaFoldDB" id="X0TVK0"/>
<organism evidence="1">
    <name type="scientific">marine sediment metagenome</name>
    <dbReference type="NCBI Taxonomy" id="412755"/>
    <lineage>
        <taxon>unclassified sequences</taxon>
        <taxon>metagenomes</taxon>
        <taxon>ecological metagenomes</taxon>
    </lineage>
</organism>
<accession>X0TVK0</accession>